<evidence type="ECO:0000256" key="6">
    <source>
        <dbReference type="SAM" id="Phobius"/>
    </source>
</evidence>
<feature type="transmembrane region" description="Helical" evidence="6">
    <location>
        <begin position="477"/>
        <end position="495"/>
    </location>
</feature>
<dbReference type="PROSITE" id="PS50850">
    <property type="entry name" value="MFS"/>
    <property type="match status" value="1"/>
</dbReference>
<feature type="transmembrane region" description="Helical" evidence="6">
    <location>
        <begin position="377"/>
        <end position="396"/>
    </location>
</feature>
<dbReference type="CDD" id="cd17330">
    <property type="entry name" value="MFS_SLC46_TetA_like"/>
    <property type="match status" value="1"/>
</dbReference>
<dbReference type="Gene3D" id="1.20.1250.20">
    <property type="entry name" value="MFS general substrate transporter like domains"/>
    <property type="match status" value="1"/>
</dbReference>
<feature type="transmembrane region" description="Helical" evidence="6">
    <location>
        <begin position="402"/>
        <end position="426"/>
    </location>
</feature>
<feature type="transmembrane region" description="Helical" evidence="6">
    <location>
        <begin position="190"/>
        <end position="214"/>
    </location>
</feature>
<sequence>MALMKQIRRRNSDDFPTLQLFLLAIVRLAEPIALTSIFPYAWALVKKFEIGSEEDASFYAGLLISSFSLAEALMGMYWGGLSDRIGRKPVLLLGCLGTMFSMVMVGFASNIWVALLGRAIGGLLNGNIGVIQTMVGELVTKPEHEPRAFAVMPFVWSIGTIIGPCIGGTFADPHASWPSVFRAGGLFDTFPYLLPNLLCATLLLVSIALGFFLLEETHPDMQPRASLPADTYFSEETPLIETSDAMKRPAVDLRAETYGTLRSSHDELDQEDFASAQEKPGLSAKVWNKRVVGFIIALSIFTYHSMTYDHLMPIFFEDKRNLDHSVASFLSAFTSSGGLGLSLRDVGMIMAVNGVIALFVQAVIFPVAAERVGVYKLFLIVTILHPVVYAIVPLLLLVPESLVFPAIYICLTVRNILSITLYPLLLILIKEAIPSSSALGKVNGLAASAGAACRMIAPPVAGYLYTYGSRINCTALAWYGSVLVAIIGSVQCFWVPRERSVDKSEEYAVVPCHIQYTPLATEMSAERYE</sequence>
<dbReference type="InterPro" id="IPR020846">
    <property type="entry name" value="MFS_dom"/>
</dbReference>
<keyword evidence="9" id="KW-1185">Reference proteome</keyword>
<keyword evidence="3 6" id="KW-0812">Transmembrane</keyword>
<feature type="transmembrane region" description="Helical" evidence="6">
    <location>
        <begin position="119"/>
        <end position="139"/>
    </location>
</feature>
<feature type="transmembrane region" description="Helical" evidence="6">
    <location>
        <begin position="151"/>
        <end position="170"/>
    </location>
</feature>
<gene>
    <name evidence="8" type="ORF">AAL_04502</name>
</gene>
<keyword evidence="5 6" id="KW-0472">Membrane</keyword>
<keyword evidence="4 6" id="KW-1133">Transmembrane helix</keyword>
<evidence type="ECO:0000256" key="3">
    <source>
        <dbReference type="ARBA" id="ARBA00022692"/>
    </source>
</evidence>
<feature type="transmembrane region" description="Helical" evidence="6">
    <location>
        <begin position="90"/>
        <end position="113"/>
    </location>
</feature>
<evidence type="ECO:0000259" key="7">
    <source>
        <dbReference type="PROSITE" id="PS50850"/>
    </source>
</evidence>
<proteinExistence type="predicted"/>
<feature type="transmembrane region" description="Helical" evidence="6">
    <location>
        <begin position="438"/>
        <end position="457"/>
    </location>
</feature>
<evidence type="ECO:0000256" key="4">
    <source>
        <dbReference type="ARBA" id="ARBA00022989"/>
    </source>
</evidence>
<dbReference type="InterPro" id="IPR001958">
    <property type="entry name" value="Tet-R_TetA/multi-R_MdtG-like"/>
</dbReference>
<dbReference type="PANTHER" id="PTHR23504:SF2">
    <property type="entry name" value="TRANSPORTER, PUTATIVE (AFU_ORTHOLOGUE AFUA_8G04150)-RELATED"/>
    <property type="match status" value="1"/>
</dbReference>
<feature type="transmembrane region" description="Helical" evidence="6">
    <location>
        <begin position="346"/>
        <end position="365"/>
    </location>
</feature>
<keyword evidence="2" id="KW-0813">Transport</keyword>
<evidence type="ECO:0000256" key="2">
    <source>
        <dbReference type="ARBA" id="ARBA00022448"/>
    </source>
</evidence>
<evidence type="ECO:0000313" key="9">
    <source>
        <dbReference type="Proteomes" id="UP000078544"/>
    </source>
</evidence>
<feature type="transmembrane region" description="Helical" evidence="6">
    <location>
        <begin position="20"/>
        <end position="44"/>
    </location>
</feature>
<dbReference type="PRINTS" id="PR01035">
    <property type="entry name" value="TCRTETA"/>
</dbReference>
<dbReference type="EMBL" id="AZGY01000009">
    <property type="protein sequence ID" value="KZZ95271.1"/>
    <property type="molecule type" value="Genomic_DNA"/>
</dbReference>
<comment type="caution">
    <text evidence="8">The sequence shown here is derived from an EMBL/GenBank/DDBJ whole genome shotgun (WGS) entry which is preliminary data.</text>
</comment>
<protein>
    <submittedName>
        <fullName evidence="8">MFS transporter</fullName>
    </submittedName>
</protein>
<comment type="subcellular location">
    <subcellularLocation>
        <location evidence="1">Membrane</location>
        <topology evidence="1">Multi-pass membrane protein</topology>
    </subcellularLocation>
</comment>
<dbReference type="InterPro" id="IPR036259">
    <property type="entry name" value="MFS_trans_sf"/>
</dbReference>
<dbReference type="PANTHER" id="PTHR23504">
    <property type="entry name" value="MAJOR FACILITATOR SUPERFAMILY DOMAIN-CONTAINING PROTEIN 10"/>
    <property type="match status" value="1"/>
</dbReference>
<dbReference type="OrthoDB" id="10262656at2759"/>
<feature type="transmembrane region" description="Helical" evidence="6">
    <location>
        <begin position="287"/>
        <end position="306"/>
    </location>
</feature>
<accession>A0A168BGE8</accession>
<organism evidence="8 9">
    <name type="scientific">Moelleriella libera RCEF 2490</name>
    <dbReference type="NCBI Taxonomy" id="1081109"/>
    <lineage>
        <taxon>Eukaryota</taxon>
        <taxon>Fungi</taxon>
        <taxon>Dikarya</taxon>
        <taxon>Ascomycota</taxon>
        <taxon>Pezizomycotina</taxon>
        <taxon>Sordariomycetes</taxon>
        <taxon>Hypocreomycetidae</taxon>
        <taxon>Hypocreales</taxon>
        <taxon>Clavicipitaceae</taxon>
        <taxon>Moelleriella</taxon>
    </lineage>
</organism>
<dbReference type="GO" id="GO:0016020">
    <property type="term" value="C:membrane"/>
    <property type="evidence" value="ECO:0007669"/>
    <property type="project" value="UniProtKB-SubCell"/>
</dbReference>
<reference evidence="8 9" key="1">
    <citation type="journal article" date="2016" name="Genome Biol. Evol.">
        <title>Divergent and convergent evolution of fungal pathogenicity.</title>
        <authorList>
            <person name="Shang Y."/>
            <person name="Xiao G."/>
            <person name="Zheng P."/>
            <person name="Cen K."/>
            <person name="Zhan S."/>
            <person name="Wang C."/>
        </authorList>
    </citation>
    <scope>NUCLEOTIDE SEQUENCE [LARGE SCALE GENOMIC DNA]</scope>
    <source>
        <strain evidence="8 9">RCEF 2490</strain>
    </source>
</reference>
<name>A0A168BGE8_9HYPO</name>
<dbReference type="AlphaFoldDB" id="A0A168BGE8"/>
<dbReference type="Pfam" id="PF07690">
    <property type="entry name" value="MFS_1"/>
    <property type="match status" value="1"/>
</dbReference>
<dbReference type="SUPFAM" id="SSF103473">
    <property type="entry name" value="MFS general substrate transporter"/>
    <property type="match status" value="1"/>
</dbReference>
<evidence type="ECO:0000256" key="1">
    <source>
        <dbReference type="ARBA" id="ARBA00004141"/>
    </source>
</evidence>
<dbReference type="GO" id="GO:0022857">
    <property type="term" value="F:transmembrane transporter activity"/>
    <property type="evidence" value="ECO:0007669"/>
    <property type="project" value="InterPro"/>
</dbReference>
<feature type="transmembrane region" description="Helical" evidence="6">
    <location>
        <begin position="56"/>
        <end position="78"/>
    </location>
</feature>
<evidence type="ECO:0000313" key="8">
    <source>
        <dbReference type="EMBL" id="KZZ95271.1"/>
    </source>
</evidence>
<feature type="domain" description="Major facilitator superfamily (MFS) profile" evidence="7">
    <location>
        <begin position="19"/>
        <end position="500"/>
    </location>
</feature>
<evidence type="ECO:0000256" key="5">
    <source>
        <dbReference type="ARBA" id="ARBA00023136"/>
    </source>
</evidence>
<dbReference type="Proteomes" id="UP000078544">
    <property type="component" value="Unassembled WGS sequence"/>
</dbReference>
<dbReference type="InterPro" id="IPR011701">
    <property type="entry name" value="MFS"/>
</dbReference>